<dbReference type="InterPro" id="IPR000587">
    <property type="entry name" value="Creatinase_N"/>
</dbReference>
<evidence type="ECO:0000256" key="2">
    <source>
        <dbReference type="ARBA" id="ARBA00022801"/>
    </source>
</evidence>
<dbReference type="EMBL" id="JXUW01000001">
    <property type="protein sequence ID" value="KJE78113.1"/>
    <property type="molecule type" value="Genomic_DNA"/>
</dbReference>
<dbReference type="Pfam" id="PF01321">
    <property type="entry name" value="Creatinase_N"/>
    <property type="match status" value="1"/>
</dbReference>
<evidence type="ECO:0000259" key="5">
    <source>
        <dbReference type="Pfam" id="PF01321"/>
    </source>
</evidence>
<dbReference type="AlphaFoldDB" id="A0A0D8FXW7"/>
<dbReference type="PANTHER" id="PTHR46112:SF3">
    <property type="entry name" value="AMINOPEPTIDASE YPDF"/>
    <property type="match status" value="1"/>
</dbReference>
<dbReference type="Proteomes" id="UP000032336">
    <property type="component" value="Unassembled WGS sequence"/>
</dbReference>
<protein>
    <submittedName>
        <fullName evidence="6">Putative peptidase</fullName>
        <ecNumber evidence="6">3.4.-.-</ecNumber>
    </submittedName>
</protein>
<dbReference type="Pfam" id="PF00557">
    <property type="entry name" value="Peptidase_M24"/>
    <property type="match status" value="1"/>
</dbReference>
<name>A0A0D8FXW7_9ACTN</name>
<dbReference type="InterPro" id="IPR000994">
    <property type="entry name" value="Pept_M24"/>
</dbReference>
<accession>A0A0D8FXW7</accession>
<proteinExistence type="inferred from homology"/>
<dbReference type="InterPro" id="IPR036005">
    <property type="entry name" value="Creatinase/aminopeptidase-like"/>
</dbReference>
<dbReference type="STRING" id="1121877.FEAC_01050"/>
<sequence length="374" mass="41277">MIERSQFEMAYLSRQERARQRLQEDGVDALLVTLGRELPWLIGYEAMPLERITCLYMDANGAVRLIIPKLEAPRVRPLPGLELVPWTDGEDPFVLLGSMISDAKVIAIDDRCMAGWLLPLMGHATRASFRSGTSLLNPLRRQKDALEIEMLELAASAADRVAERLNRGEIPVALRQERDVAREIGEALCEEGHAKVNFTIVGSGPNSASPHHDPTTRIISHGDALVLDFGGTYSVGEEPGYCSDMTRTFVVGEAPEGFDGLYEVLLNAQTYARENIRVGMSGNEADQVARKVIVDSGFGEYFVHRLGHGIGLDEHEDPYLSSDNPALLEAGTTFSIEPGIYIPGRYGARIEDIVYLDDDGVRSLNQAERELIVL</sequence>
<dbReference type="InterPro" id="IPR050659">
    <property type="entry name" value="Peptidase_M24B"/>
</dbReference>
<keyword evidence="1 3" id="KW-0479">Metal-binding</keyword>
<comment type="similarity">
    <text evidence="3">Belongs to the peptidase M24B family.</text>
</comment>
<dbReference type="InterPro" id="IPR029149">
    <property type="entry name" value="Creatin/AminoP/Spt16_N"/>
</dbReference>
<feature type="domain" description="Creatinase N-terminal" evidence="5">
    <location>
        <begin position="14"/>
        <end position="140"/>
    </location>
</feature>
<dbReference type="GO" id="GO:0016787">
    <property type="term" value="F:hydrolase activity"/>
    <property type="evidence" value="ECO:0007669"/>
    <property type="project" value="UniProtKB-KW"/>
</dbReference>
<dbReference type="SUPFAM" id="SSF55920">
    <property type="entry name" value="Creatinase/aminopeptidase"/>
    <property type="match status" value="1"/>
</dbReference>
<evidence type="ECO:0000259" key="4">
    <source>
        <dbReference type="Pfam" id="PF00557"/>
    </source>
</evidence>
<dbReference type="InterPro" id="IPR001131">
    <property type="entry name" value="Peptidase_M24B_aminopep-P_CS"/>
</dbReference>
<dbReference type="PANTHER" id="PTHR46112">
    <property type="entry name" value="AMINOPEPTIDASE"/>
    <property type="match status" value="1"/>
</dbReference>
<dbReference type="eggNOG" id="COG0006">
    <property type="taxonomic scope" value="Bacteria"/>
</dbReference>
<keyword evidence="7" id="KW-1185">Reference proteome</keyword>
<dbReference type="PATRIC" id="fig|1121877.4.peg.112"/>
<organism evidence="6 7">
    <name type="scientific">Ferrimicrobium acidiphilum DSM 19497</name>
    <dbReference type="NCBI Taxonomy" id="1121877"/>
    <lineage>
        <taxon>Bacteria</taxon>
        <taxon>Bacillati</taxon>
        <taxon>Actinomycetota</taxon>
        <taxon>Acidimicrobiia</taxon>
        <taxon>Acidimicrobiales</taxon>
        <taxon>Acidimicrobiaceae</taxon>
        <taxon>Ferrimicrobium</taxon>
    </lineage>
</organism>
<dbReference type="GO" id="GO:0046872">
    <property type="term" value="F:metal ion binding"/>
    <property type="evidence" value="ECO:0007669"/>
    <property type="project" value="UniProtKB-KW"/>
</dbReference>
<gene>
    <name evidence="6" type="ORF">FEAC_01050</name>
</gene>
<dbReference type="Gene3D" id="3.90.230.10">
    <property type="entry name" value="Creatinase/methionine aminopeptidase superfamily"/>
    <property type="match status" value="1"/>
</dbReference>
<evidence type="ECO:0000313" key="7">
    <source>
        <dbReference type="Proteomes" id="UP000032336"/>
    </source>
</evidence>
<dbReference type="GeneID" id="78371463"/>
<dbReference type="EC" id="3.4.-.-" evidence="6"/>
<reference evidence="6 7" key="1">
    <citation type="submission" date="2015-01" db="EMBL/GenBank/DDBJ databases">
        <title>Draft genome of the acidophilic iron oxidizer Ferrimicrobium acidiphilum strain T23.</title>
        <authorList>
            <person name="Poehlein A."/>
            <person name="Eisen S."/>
            <person name="Schloemann M."/>
            <person name="Johnson B.D."/>
            <person name="Daniel R."/>
            <person name="Muehling M."/>
        </authorList>
    </citation>
    <scope>NUCLEOTIDE SEQUENCE [LARGE SCALE GENOMIC DNA]</scope>
    <source>
        <strain evidence="6 7">T23</strain>
    </source>
</reference>
<dbReference type="RefSeq" id="WP_081900909.1">
    <property type="nucleotide sequence ID" value="NZ_JXUW01000001.1"/>
</dbReference>
<evidence type="ECO:0000256" key="1">
    <source>
        <dbReference type="ARBA" id="ARBA00022723"/>
    </source>
</evidence>
<feature type="domain" description="Peptidase M24" evidence="4">
    <location>
        <begin position="153"/>
        <end position="356"/>
    </location>
</feature>
<evidence type="ECO:0000313" key="6">
    <source>
        <dbReference type="EMBL" id="KJE78113.1"/>
    </source>
</evidence>
<dbReference type="SUPFAM" id="SSF53092">
    <property type="entry name" value="Creatinase/prolidase N-terminal domain"/>
    <property type="match status" value="1"/>
</dbReference>
<keyword evidence="2 6" id="KW-0378">Hydrolase</keyword>
<dbReference type="OrthoDB" id="9806388at2"/>
<evidence type="ECO:0000256" key="3">
    <source>
        <dbReference type="RuleBase" id="RU000590"/>
    </source>
</evidence>
<comment type="caution">
    <text evidence="6">The sequence shown here is derived from an EMBL/GenBank/DDBJ whole genome shotgun (WGS) entry which is preliminary data.</text>
</comment>
<dbReference type="Gene3D" id="3.40.350.10">
    <property type="entry name" value="Creatinase/prolidase N-terminal domain"/>
    <property type="match status" value="1"/>
</dbReference>
<dbReference type="PROSITE" id="PS00491">
    <property type="entry name" value="PROLINE_PEPTIDASE"/>
    <property type="match status" value="1"/>
</dbReference>